<feature type="compositionally biased region" description="Acidic residues" evidence="1">
    <location>
        <begin position="133"/>
        <end position="144"/>
    </location>
</feature>
<reference evidence="2" key="1">
    <citation type="submission" date="2019-08" db="EMBL/GenBank/DDBJ databases">
        <title>The genome of the North American firefly Photinus pyralis.</title>
        <authorList>
            <consortium name="Photinus pyralis genome working group"/>
            <person name="Fallon T.R."/>
            <person name="Sander Lower S.E."/>
            <person name="Weng J.-K."/>
        </authorList>
    </citation>
    <scope>NUCLEOTIDE SEQUENCE</scope>
    <source>
        <strain evidence="2">TRF0915ILg1</strain>
        <tissue evidence="2">Whole body</tissue>
    </source>
</reference>
<protein>
    <submittedName>
        <fullName evidence="2">Uncharacterized protein</fullName>
    </submittedName>
</protein>
<accession>A0A8K0CFF9</accession>
<evidence type="ECO:0000313" key="2">
    <source>
        <dbReference type="EMBL" id="KAF2885184.1"/>
    </source>
</evidence>
<feature type="compositionally biased region" description="Basic and acidic residues" evidence="1">
    <location>
        <begin position="100"/>
        <end position="114"/>
    </location>
</feature>
<sequence length="144" mass="15905">MTNLLYVSETTTDNSYSIHNLPMSVDNDNIVSTQPQPDPVRKISAISDNGHDNPAFESPRSRKVSATSDHAEIGPVRKKSILHNAQAYALENANAPTHGNNHDEFGKHVNGDARTKKHSVTDSLHSKTRFSEVADDDDDRINFV</sequence>
<dbReference type="AlphaFoldDB" id="A0A8K0CFF9"/>
<dbReference type="Proteomes" id="UP000801492">
    <property type="component" value="Unassembled WGS sequence"/>
</dbReference>
<dbReference type="OrthoDB" id="6755046at2759"/>
<proteinExistence type="predicted"/>
<organism evidence="2 3">
    <name type="scientific">Ignelater luminosus</name>
    <name type="common">Cucubano</name>
    <name type="synonym">Pyrophorus luminosus</name>
    <dbReference type="NCBI Taxonomy" id="2038154"/>
    <lineage>
        <taxon>Eukaryota</taxon>
        <taxon>Metazoa</taxon>
        <taxon>Ecdysozoa</taxon>
        <taxon>Arthropoda</taxon>
        <taxon>Hexapoda</taxon>
        <taxon>Insecta</taxon>
        <taxon>Pterygota</taxon>
        <taxon>Neoptera</taxon>
        <taxon>Endopterygota</taxon>
        <taxon>Coleoptera</taxon>
        <taxon>Polyphaga</taxon>
        <taxon>Elateriformia</taxon>
        <taxon>Elateroidea</taxon>
        <taxon>Elateridae</taxon>
        <taxon>Agrypninae</taxon>
        <taxon>Pyrophorini</taxon>
        <taxon>Ignelater</taxon>
    </lineage>
</organism>
<evidence type="ECO:0000256" key="1">
    <source>
        <dbReference type="SAM" id="MobiDB-lite"/>
    </source>
</evidence>
<feature type="region of interest" description="Disordered" evidence="1">
    <location>
        <begin position="94"/>
        <end position="144"/>
    </location>
</feature>
<evidence type="ECO:0000313" key="3">
    <source>
        <dbReference type="Proteomes" id="UP000801492"/>
    </source>
</evidence>
<keyword evidence="3" id="KW-1185">Reference proteome</keyword>
<dbReference type="EMBL" id="VTPC01089997">
    <property type="protein sequence ID" value="KAF2885184.1"/>
    <property type="molecule type" value="Genomic_DNA"/>
</dbReference>
<name>A0A8K0CFF9_IGNLU</name>
<comment type="caution">
    <text evidence="2">The sequence shown here is derived from an EMBL/GenBank/DDBJ whole genome shotgun (WGS) entry which is preliminary data.</text>
</comment>
<gene>
    <name evidence="2" type="ORF">ILUMI_20981</name>
</gene>
<feature type="region of interest" description="Disordered" evidence="1">
    <location>
        <begin position="35"/>
        <end position="77"/>
    </location>
</feature>